<dbReference type="RefSeq" id="WP_119930701.1">
    <property type="nucleotide sequence ID" value="NZ_QZEY01000020.1"/>
</dbReference>
<dbReference type="AlphaFoldDB" id="A0A3A4ABS6"/>
<reference evidence="3 4" key="1">
    <citation type="submission" date="2018-09" db="EMBL/GenBank/DDBJ databases">
        <title>YIM 75507 draft genome.</title>
        <authorList>
            <person name="Tang S."/>
            <person name="Feng Y."/>
        </authorList>
    </citation>
    <scope>NUCLEOTIDE SEQUENCE [LARGE SCALE GENOMIC DNA]</scope>
    <source>
        <strain evidence="3 4">YIM 75507</strain>
    </source>
</reference>
<keyword evidence="2" id="KW-0472">Membrane</keyword>
<gene>
    <name evidence="3" type="ORF">D5H75_34040</name>
</gene>
<dbReference type="Proteomes" id="UP000265768">
    <property type="component" value="Unassembled WGS sequence"/>
</dbReference>
<name>A0A3A4ABS6_9ACTN</name>
<feature type="region of interest" description="Disordered" evidence="1">
    <location>
        <begin position="167"/>
        <end position="188"/>
    </location>
</feature>
<keyword evidence="2" id="KW-0812">Transmembrane</keyword>
<feature type="transmembrane region" description="Helical" evidence="2">
    <location>
        <begin position="74"/>
        <end position="91"/>
    </location>
</feature>
<proteinExistence type="predicted"/>
<evidence type="ECO:0000313" key="3">
    <source>
        <dbReference type="EMBL" id="RJL23003.1"/>
    </source>
</evidence>
<protein>
    <recommendedName>
        <fullName evidence="5">DUF4149 domain-containing protein</fullName>
    </recommendedName>
</protein>
<comment type="caution">
    <text evidence="3">The sequence shown here is derived from an EMBL/GenBank/DDBJ whole genome shotgun (WGS) entry which is preliminary data.</text>
</comment>
<feature type="region of interest" description="Disordered" evidence="1">
    <location>
        <begin position="1"/>
        <end position="20"/>
    </location>
</feature>
<dbReference type="EMBL" id="QZEY01000020">
    <property type="protein sequence ID" value="RJL23003.1"/>
    <property type="molecule type" value="Genomic_DNA"/>
</dbReference>
<feature type="transmembrane region" description="Helical" evidence="2">
    <location>
        <begin position="103"/>
        <end position="125"/>
    </location>
</feature>
<evidence type="ECO:0008006" key="5">
    <source>
        <dbReference type="Google" id="ProtNLM"/>
    </source>
</evidence>
<organism evidence="3 4">
    <name type="scientific">Bailinhaonella thermotolerans</name>
    <dbReference type="NCBI Taxonomy" id="1070861"/>
    <lineage>
        <taxon>Bacteria</taxon>
        <taxon>Bacillati</taxon>
        <taxon>Actinomycetota</taxon>
        <taxon>Actinomycetes</taxon>
        <taxon>Streptosporangiales</taxon>
        <taxon>Streptosporangiaceae</taxon>
        <taxon>Bailinhaonella</taxon>
    </lineage>
</organism>
<evidence type="ECO:0000313" key="4">
    <source>
        <dbReference type="Proteomes" id="UP000265768"/>
    </source>
</evidence>
<sequence length="188" mass="19712">MSGAEPAREGVSDPARRRATGDPLPGAHRAVVLVLIAWWGFGNLYEAIVVMPWLWRLPPGSLPGEFEPGSPVLYFMPAGALLLVLVWALVIRGRGDRRAALRAAVLITVAAAGTGVLVGAVNPTFRDPAADVSEVHAAIMTWEAANLARLVLAGAAAHSLLRARSATGNRASRDAGPRSDRSGAGRSR</sequence>
<evidence type="ECO:0000256" key="1">
    <source>
        <dbReference type="SAM" id="MobiDB-lite"/>
    </source>
</evidence>
<keyword evidence="2" id="KW-1133">Transmembrane helix</keyword>
<keyword evidence="4" id="KW-1185">Reference proteome</keyword>
<dbReference type="OrthoDB" id="4763906at2"/>
<feature type="transmembrane region" description="Helical" evidence="2">
    <location>
        <begin position="30"/>
        <end position="54"/>
    </location>
</feature>
<evidence type="ECO:0000256" key="2">
    <source>
        <dbReference type="SAM" id="Phobius"/>
    </source>
</evidence>
<feature type="compositionally biased region" description="Basic and acidic residues" evidence="1">
    <location>
        <begin position="171"/>
        <end position="188"/>
    </location>
</feature>
<accession>A0A3A4ABS6</accession>